<dbReference type="Gene3D" id="1.20.1280.290">
    <property type="match status" value="1"/>
</dbReference>
<organism evidence="6 7">
    <name type="scientific">Candidatus Ornithomonoglobus intestinigallinarum</name>
    <dbReference type="NCBI Taxonomy" id="2840894"/>
    <lineage>
        <taxon>Bacteria</taxon>
        <taxon>Bacillati</taxon>
        <taxon>Bacillota</taxon>
        <taxon>Clostridia</taxon>
        <taxon>Candidatus Ornithomonoglobus</taxon>
    </lineage>
</organism>
<dbReference type="EMBL" id="DVLU01000028">
    <property type="protein sequence ID" value="HIT84877.1"/>
    <property type="molecule type" value="Genomic_DNA"/>
</dbReference>
<evidence type="ECO:0000313" key="6">
    <source>
        <dbReference type="EMBL" id="HIT84877.1"/>
    </source>
</evidence>
<dbReference type="InterPro" id="IPR006603">
    <property type="entry name" value="PQ-loop_rpt"/>
</dbReference>
<keyword evidence="3 5" id="KW-1133">Transmembrane helix</keyword>
<dbReference type="Pfam" id="PF04193">
    <property type="entry name" value="PQ-loop"/>
    <property type="match status" value="1"/>
</dbReference>
<evidence type="ECO:0000256" key="5">
    <source>
        <dbReference type="SAM" id="Phobius"/>
    </source>
</evidence>
<evidence type="ECO:0008006" key="8">
    <source>
        <dbReference type="Google" id="ProtNLM"/>
    </source>
</evidence>
<feature type="transmembrane region" description="Helical" evidence="5">
    <location>
        <begin position="64"/>
        <end position="86"/>
    </location>
</feature>
<reference evidence="6" key="2">
    <citation type="journal article" date="2021" name="PeerJ">
        <title>Extensive microbial diversity within the chicken gut microbiome revealed by metagenomics and culture.</title>
        <authorList>
            <person name="Gilroy R."/>
            <person name="Ravi A."/>
            <person name="Getino M."/>
            <person name="Pursley I."/>
            <person name="Horton D.L."/>
            <person name="Alikhan N.F."/>
            <person name="Baker D."/>
            <person name="Gharbi K."/>
            <person name="Hall N."/>
            <person name="Watson M."/>
            <person name="Adriaenssens E.M."/>
            <person name="Foster-Nyarko E."/>
            <person name="Jarju S."/>
            <person name="Secka A."/>
            <person name="Antonio M."/>
            <person name="Oren A."/>
            <person name="Chaudhuri R.R."/>
            <person name="La Ragione R."/>
            <person name="Hildebrand F."/>
            <person name="Pallen M.J."/>
        </authorList>
    </citation>
    <scope>NUCLEOTIDE SEQUENCE</scope>
    <source>
        <strain evidence="6">CHK181-108</strain>
    </source>
</reference>
<proteinExistence type="predicted"/>
<feature type="transmembrane region" description="Helical" evidence="5">
    <location>
        <begin position="6"/>
        <end position="26"/>
    </location>
</feature>
<evidence type="ECO:0000256" key="3">
    <source>
        <dbReference type="ARBA" id="ARBA00022989"/>
    </source>
</evidence>
<comment type="caution">
    <text evidence="6">The sequence shown here is derived from an EMBL/GenBank/DDBJ whole genome shotgun (WGS) entry which is preliminary data.</text>
</comment>
<protein>
    <recommendedName>
        <fullName evidence="8">PQ loop repeat protein</fullName>
    </recommendedName>
</protein>
<keyword evidence="4 5" id="KW-0472">Membrane</keyword>
<feature type="transmembrane region" description="Helical" evidence="5">
    <location>
        <begin position="38"/>
        <end position="58"/>
    </location>
</feature>
<comment type="subcellular location">
    <subcellularLocation>
        <location evidence="1">Membrane</location>
        <topology evidence="1">Multi-pass membrane protein</topology>
    </subcellularLocation>
</comment>
<sequence length="168" mass="18961">MTLFDLSQLLGGILLALGYIPQIIQIKTTHSCRDLNPKTYLTIFVGVCLMEVYAINLWLNGSGYMFLITNTVSLAIVYYICMLILVEQDKKVIKPLYPVEAFFVSEWDDGSVYVSPCKVDLETKEISEIVMVPYIGNGTLCGEHLILHGQEYSVSDDKQAAKDGQFWY</sequence>
<keyword evidence="2 5" id="KW-0812">Transmembrane</keyword>
<evidence type="ECO:0000256" key="1">
    <source>
        <dbReference type="ARBA" id="ARBA00004141"/>
    </source>
</evidence>
<dbReference type="Proteomes" id="UP000824165">
    <property type="component" value="Unassembled WGS sequence"/>
</dbReference>
<accession>A0A9D1H1J8</accession>
<gene>
    <name evidence="6" type="ORF">IAA60_03105</name>
</gene>
<name>A0A9D1H1J8_9FIRM</name>
<reference evidence="6" key="1">
    <citation type="submission" date="2020-10" db="EMBL/GenBank/DDBJ databases">
        <authorList>
            <person name="Gilroy R."/>
        </authorList>
    </citation>
    <scope>NUCLEOTIDE SEQUENCE</scope>
    <source>
        <strain evidence="6">CHK181-108</strain>
    </source>
</reference>
<evidence type="ECO:0000313" key="7">
    <source>
        <dbReference type="Proteomes" id="UP000824165"/>
    </source>
</evidence>
<dbReference type="AlphaFoldDB" id="A0A9D1H1J8"/>
<evidence type="ECO:0000256" key="4">
    <source>
        <dbReference type="ARBA" id="ARBA00023136"/>
    </source>
</evidence>
<dbReference type="GO" id="GO:0016020">
    <property type="term" value="C:membrane"/>
    <property type="evidence" value="ECO:0007669"/>
    <property type="project" value="UniProtKB-SubCell"/>
</dbReference>
<evidence type="ECO:0000256" key="2">
    <source>
        <dbReference type="ARBA" id="ARBA00022692"/>
    </source>
</evidence>